<dbReference type="Pfam" id="PF04921">
    <property type="entry name" value="XAP5"/>
    <property type="match status" value="1"/>
</dbReference>
<dbReference type="PANTHER" id="PTHR12722:SF0">
    <property type="entry name" value="PROTEIN FAM50A"/>
    <property type="match status" value="1"/>
</dbReference>
<feature type="compositionally biased region" description="Polar residues" evidence="1">
    <location>
        <begin position="31"/>
        <end position="50"/>
    </location>
</feature>
<accession>A0A2V3J6J2</accession>
<proteinExistence type="predicted"/>
<dbReference type="Proteomes" id="UP000247409">
    <property type="component" value="Unassembled WGS sequence"/>
</dbReference>
<name>A0A2V3J6J2_9FLOR</name>
<protein>
    <submittedName>
        <fullName evidence="3">Protein FAM50-like</fullName>
    </submittedName>
</protein>
<keyword evidence="4" id="KW-1185">Reference proteome</keyword>
<dbReference type="InterPro" id="IPR007005">
    <property type="entry name" value="XAP5"/>
</dbReference>
<dbReference type="EMBL" id="NBIV01000001">
    <property type="protein sequence ID" value="PXF50025.1"/>
    <property type="molecule type" value="Genomic_DNA"/>
</dbReference>
<comment type="caution">
    <text evidence="3">The sequence shown here is derived from an EMBL/GenBank/DDBJ whole genome shotgun (WGS) entry which is preliminary data.</text>
</comment>
<evidence type="ECO:0000256" key="1">
    <source>
        <dbReference type="SAM" id="MobiDB-lite"/>
    </source>
</evidence>
<dbReference type="AlphaFoldDB" id="A0A2V3J6J2"/>
<feature type="compositionally biased region" description="Polar residues" evidence="1">
    <location>
        <begin position="80"/>
        <end position="91"/>
    </location>
</feature>
<organism evidence="3 4">
    <name type="scientific">Gracilariopsis chorda</name>
    <dbReference type="NCBI Taxonomy" id="448386"/>
    <lineage>
        <taxon>Eukaryota</taxon>
        <taxon>Rhodophyta</taxon>
        <taxon>Florideophyceae</taxon>
        <taxon>Rhodymeniophycidae</taxon>
        <taxon>Gracilariales</taxon>
        <taxon>Gracilariaceae</taxon>
        <taxon>Gracilariopsis</taxon>
    </lineage>
</organism>
<evidence type="ECO:0000313" key="3">
    <source>
        <dbReference type="EMBL" id="PXF50025.1"/>
    </source>
</evidence>
<dbReference type="PANTHER" id="PTHR12722">
    <property type="entry name" value="XAP-5 PROTEIN-RELATED"/>
    <property type="match status" value="1"/>
</dbReference>
<gene>
    <name evidence="3" type="ORF">BWQ96_00185</name>
</gene>
<feature type="region of interest" description="Disordered" evidence="1">
    <location>
        <begin position="1"/>
        <end position="55"/>
    </location>
</feature>
<dbReference type="InterPro" id="IPR048337">
    <property type="entry name" value="FAM50A/XAP5_C"/>
</dbReference>
<dbReference type="GO" id="GO:0006325">
    <property type="term" value="P:chromatin organization"/>
    <property type="evidence" value="ECO:0007669"/>
    <property type="project" value="TreeGrafter"/>
</dbReference>
<feature type="region of interest" description="Disordered" evidence="1">
    <location>
        <begin position="77"/>
        <end position="171"/>
    </location>
</feature>
<reference evidence="3 4" key="1">
    <citation type="journal article" date="2018" name="Mol. Biol. Evol.">
        <title>Analysis of the draft genome of the red seaweed Gracilariopsis chorda provides insights into genome size evolution in Rhodophyta.</title>
        <authorList>
            <person name="Lee J."/>
            <person name="Yang E.C."/>
            <person name="Graf L."/>
            <person name="Yang J.H."/>
            <person name="Qiu H."/>
            <person name="Zel Zion U."/>
            <person name="Chan C.X."/>
            <person name="Stephens T.G."/>
            <person name="Weber A.P.M."/>
            <person name="Boo G.H."/>
            <person name="Boo S.M."/>
            <person name="Kim K.M."/>
            <person name="Shin Y."/>
            <person name="Jung M."/>
            <person name="Lee S.J."/>
            <person name="Yim H.S."/>
            <person name="Lee J.H."/>
            <person name="Bhattacharya D."/>
            <person name="Yoon H.S."/>
        </authorList>
    </citation>
    <scope>NUCLEOTIDE SEQUENCE [LARGE SCALE GENOMIC DNA]</scope>
    <source>
        <strain evidence="3 4">SKKU-2015</strain>
        <tissue evidence="3">Whole body</tissue>
    </source>
</reference>
<sequence length="326" mass="37313">MASYTGGSKAASRIQALQAQRKTQQERLNQRKQQIVTASSTPVSNSFQSRSDTHHDLLQTDAIGLVTHTDFKARRKQLQNRDAATSAQVSTPAPPRKRPPVKRAVLSFAADSDDSDGSDGSSPDNQPLQHGRKEAAHAPKKKRRLRKDPDVDSSFLPDRDRELAEEKERERLKQDWLRKQDAIKNEIVRITYSFWDGTGHRKLINCKKGTTIAHFLTIVQTQVKQLRNTTADSLMFIKEDLIIPHHYSFYDFIVSKARGKSGPLFNFDVVEDVRLLADASKEKEDAHAAKVVERRWYERNRHIFPASRWEVYDPTKKFAKYTIHGQ</sequence>
<evidence type="ECO:0000259" key="2">
    <source>
        <dbReference type="Pfam" id="PF04921"/>
    </source>
</evidence>
<dbReference type="STRING" id="448386.A0A2V3J6J2"/>
<evidence type="ECO:0000313" key="4">
    <source>
        <dbReference type="Proteomes" id="UP000247409"/>
    </source>
</evidence>
<feature type="compositionally biased region" description="Basic and acidic residues" evidence="1">
    <location>
        <begin position="157"/>
        <end position="171"/>
    </location>
</feature>
<feature type="domain" description="FAM50A/XAP5 C-terminal" evidence="2">
    <location>
        <begin position="188"/>
        <end position="322"/>
    </location>
</feature>
<dbReference type="OrthoDB" id="1562195at2759"/>
<dbReference type="GO" id="GO:0005634">
    <property type="term" value="C:nucleus"/>
    <property type="evidence" value="ECO:0007669"/>
    <property type="project" value="InterPro"/>
</dbReference>